<accession>A0A1M6HMC7</accession>
<dbReference type="STRING" id="558155.SAMN04487911_11473"/>
<keyword evidence="2" id="KW-0449">Lipoprotein</keyword>
<evidence type="ECO:0000313" key="3">
    <source>
        <dbReference type="Proteomes" id="UP000184231"/>
    </source>
</evidence>
<organism evidence="2 3">
    <name type="scientific">Arenibacter nanhaiticus</name>
    <dbReference type="NCBI Taxonomy" id="558155"/>
    <lineage>
        <taxon>Bacteria</taxon>
        <taxon>Pseudomonadati</taxon>
        <taxon>Bacteroidota</taxon>
        <taxon>Flavobacteriia</taxon>
        <taxon>Flavobacteriales</taxon>
        <taxon>Flavobacteriaceae</taxon>
        <taxon>Arenibacter</taxon>
    </lineage>
</organism>
<name>A0A1M6HMC7_9FLAO</name>
<dbReference type="NCBIfam" id="TIGR03514">
    <property type="entry name" value="GldB_lipo"/>
    <property type="match status" value="1"/>
</dbReference>
<proteinExistence type="predicted"/>
<evidence type="ECO:0000256" key="1">
    <source>
        <dbReference type="SAM" id="Phobius"/>
    </source>
</evidence>
<gene>
    <name evidence="2" type="ORF">SAMN04487911_11473</name>
</gene>
<dbReference type="InterPro" id="IPR019853">
    <property type="entry name" value="GldB-like"/>
</dbReference>
<feature type="transmembrane region" description="Helical" evidence="1">
    <location>
        <begin position="7"/>
        <end position="26"/>
    </location>
</feature>
<sequence length="329" mass="38582">MKLKENYFIMNYFTLFFGVLVLMVVGCKMDDKIAEEISKVKVEIDVSRFEREFAQAEDKDIPVLKKKYPYLFPEQYSDSVWVQKLNDSLQVEILQEVGQAFPDFNTEQEELERLFKHIKYYFPKAKAPKVITLISDVDYHNRVIFADSLLLLSLDNYLGPSHKFYQGISSYIAAGLDKELLASDVCSAWAKTVIPVPEDRSFLSQLIYYGKELYLKDVIMPFKSDFNKIGYSSEQLDWAIENEDYIWRYFIERELLYSTDYGLRARFLDPAPFSKFRLTLDNETPGRIGRFVGWQIVRAFMQNNKVGLDEMLSLPEEELFKKSGYKPKK</sequence>
<dbReference type="PROSITE" id="PS51257">
    <property type="entry name" value="PROKAR_LIPOPROTEIN"/>
    <property type="match status" value="1"/>
</dbReference>
<dbReference type="Pfam" id="PF25594">
    <property type="entry name" value="GldB_lipo"/>
    <property type="match status" value="1"/>
</dbReference>
<reference evidence="2 3" key="1">
    <citation type="submission" date="2016-11" db="EMBL/GenBank/DDBJ databases">
        <authorList>
            <person name="Jaros S."/>
            <person name="Januszkiewicz K."/>
            <person name="Wedrychowicz H."/>
        </authorList>
    </citation>
    <scope>NUCLEOTIDE SEQUENCE [LARGE SCALE GENOMIC DNA]</scope>
    <source>
        <strain evidence="2 3">CGMCC 1.8863</strain>
    </source>
</reference>
<dbReference type="AlphaFoldDB" id="A0A1M6HMC7"/>
<protein>
    <submittedName>
        <fullName evidence="2">Gliding motility-associated lipoprotein GldB</fullName>
    </submittedName>
</protein>
<evidence type="ECO:0000313" key="2">
    <source>
        <dbReference type="EMBL" id="SHJ23309.1"/>
    </source>
</evidence>
<keyword evidence="1" id="KW-0472">Membrane</keyword>
<keyword evidence="3" id="KW-1185">Reference proteome</keyword>
<dbReference type="RefSeq" id="WP_245795547.1">
    <property type="nucleotide sequence ID" value="NZ_FQYX01000014.1"/>
</dbReference>
<dbReference type="Proteomes" id="UP000184231">
    <property type="component" value="Unassembled WGS sequence"/>
</dbReference>
<keyword evidence="1" id="KW-1133">Transmembrane helix</keyword>
<dbReference type="EMBL" id="FQYX01000014">
    <property type="protein sequence ID" value="SHJ23309.1"/>
    <property type="molecule type" value="Genomic_DNA"/>
</dbReference>
<keyword evidence="1" id="KW-0812">Transmembrane</keyword>